<organism evidence="3 4">
    <name type="scientific">Oculimacula yallundae</name>
    <dbReference type="NCBI Taxonomy" id="86028"/>
    <lineage>
        <taxon>Eukaryota</taxon>
        <taxon>Fungi</taxon>
        <taxon>Dikarya</taxon>
        <taxon>Ascomycota</taxon>
        <taxon>Pezizomycotina</taxon>
        <taxon>Leotiomycetes</taxon>
        <taxon>Helotiales</taxon>
        <taxon>Ploettnerulaceae</taxon>
        <taxon>Oculimacula</taxon>
    </lineage>
</organism>
<gene>
    <name evidence="3" type="ORF">VTL71DRAFT_11136</name>
</gene>
<sequence>MKAYARVLDSCFEGEFPHLVYWMNALAVKDVFQDHLNARRAVVPMFRELQGPRKTHRRQIPFHDSHAGKKNSQEPSRTHRGHLKSFEMARGNQRDKAREANQKKLADQKKGNSMTGSEMQREKEKVAQKMRDKQAAADAKKAAESEVDELPRRCEMHIRLYDGVLAVSVWIGSDIAIRYSGC</sequence>
<name>A0ABR4CVC5_9HELO</name>
<evidence type="ECO:0000313" key="3">
    <source>
        <dbReference type="EMBL" id="KAL2073810.1"/>
    </source>
</evidence>
<feature type="compositionally biased region" description="Basic and acidic residues" evidence="1">
    <location>
        <begin position="84"/>
        <end position="110"/>
    </location>
</feature>
<dbReference type="InterPro" id="IPR007513">
    <property type="entry name" value="SERF-like_N"/>
</dbReference>
<dbReference type="EMBL" id="JAZHXI010000003">
    <property type="protein sequence ID" value="KAL2073810.1"/>
    <property type="molecule type" value="Genomic_DNA"/>
</dbReference>
<protein>
    <recommendedName>
        <fullName evidence="2">Small EDRK-rich factor-like N-terminal domain-containing protein</fullName>
    </recommendedName>
</protein>
<reference evidence="3 4" key="1">
    <citation type="journal article" date="2024" name="Commun. Biol.">
        <title>Comparative genomic analysis of thermophilic fungi reveals convergent evolutionary adaptations and gene losses.</title>
        <authorList>
            <person name="Steindorff A.S."/>
            <person name="Aguilar-Pontes M.V."/>
            <person name="Robinson A.J."/>
            <person name="Andreopoulos B."/>
            <person name="LaButti K."/>
            <person name="Kuo A."/>
            <person name="Mondo S."/>
            <person name="Riley R."/>
            <person name="Otillar R."/>
            <person name="Haridas S."/>
            <person name="Lipzen A."/>
            <person name="Grimwood J."/>
            <person name="Schmutz J."/>
            <person name="Clum A."/>
            <person name="Reid I.D."/>
            <person name="Moisan M.C."/>
            <person name="Butler G."/>
            <person name="Nguyen T.T.M."/>
            <person name="Dewar K."/>
            <person name="Conant G."/>
            <person name="Drula E."/>
            <person name="Henrissat B."/>
            <person name="Hansel C."/>
            <person name="Singer S."/>
            <person name="Hutchinson M.I."/>
            <person name="de Vries R.P."/>
            <person name="Natvig D.O."/>
            <person name="Powell A.J."/>
            <person name="Tsang A."/>
            <person name="Grigoriev I.V."/>
        </authorList>
    </citation>
    <scope>NUCLEOTIDE SEQUENCE [LARGE SCALE GENOMIC DNA]</scope>
    <source>
        <strain evidence="3 4">CBS 494.80</strain>
    </source>
</reference>
<dbReference type="Proteomes" id="UP001595075">
    <property type="component" value="Unassembled WGS sequence"/>
</dbReference>
<feature type="region of interest" description="Disordered" evidence="1">
    <location>
        <begin position="49"/>
        <end position="148"/>
    </location>
</feature>
<evidence type="ECO:0000259" key="2">
    <source>
        <dbReference type="Pfam" id="PF04419"/>
    </source>
</evidence>
<feature type="compositionally biased region" description="Basic and acidic residues" evidence="1">
    <location>
        <begin position="119"/>
        <end position="148"/>
    </location>
</feature>
<comment type="caution">
    <text evidence="3">The sequence shown here is derived from an EMBL/GenBank/DDBJ whole genome shotgun (WGS) entry which is preliminary data.</text>
</comment>
<proteinExistence type="predicted"/>
<accession>A0ABR4CVC5</accession>
<evidence type="ECO:0000256" key="1">
    <source>
        <dbReference type="SAM" id="MobiDB-lite"/>
    </source>
</evidence>
<evidence type="ECO:0000313" key="4">
    <source>
        <dbReference type="Proteomes" id="UP001595075"/>
    </source>
</evidence>
<dbReference type="Pfam" id="PF04419">
    <property type="entry name" value="SERF-like_N"/>
    <property type="match status" value="1"/>
</dbReference>
<feature type="domain" description="Small EDRK-rich factor-like N-terminal" evidence="2">
    <location>
        <begin position="88"/>
        <end position="123"/>
    </location>
</feature>
<keyword evidence="4" id="KW-1185">Reference proteome</keyword>